<feature type="non-terminal residue" evidence="2">
    <location>
        <position position="1"/>
    </location>
</feature>
<feature type="transmembrane region" description="Helical" evidence="1">
    <location>
        <begin position="75"/>
        <end position="98"/>
    </location>
</feature>
<dbReference type="Proteomes" id="UP001479290">
    <property type="component" value="Unassembled WGS sequence"/>
</dbReference>
<keyword evidence="1" id="KW-1133">Transmembrane helix</keyword>
<dbReference type="AlphaFoldDB" id="A0AAW1ZWP2"/>
<dbReference type="EMBL" id="JAWDJR010000012">
    <property type="protein sequence ID" value="KAK9965397.1"/>
    <property type="molecule type" value="Genomic_DNA"/>
</dbReference>
<proteinExistence type="predicted"/>
<evidence type="ECO:0000313" key="2">
    <source>
        <dbReference type="EMBL" id="KAK9965397.1"/>
    </source>
</evidence>
<keyword evidence="1" id="KW-0812">Transmembrane</keyword>
<comment type="caution">
    <text evidence="2">The sequence shown here is derived from an EMBL/GenBank/DDBJ whole genome shotgun (WGS) entry which is preliminary data.</text>
</comment>
<evidence type="ECO:0000313" key="3">
    <source>
        <dbReference type="Proteomes" id="UP001479290"/>
    </source>
</evidence>
<organism evidence="2 3">
    <name type="scientific">Culter alburnus</name>
    <name type="common">Topmouth culter</name>
    <dbReference type="NCBI Taxonomy" id="194366"/>
    <lineage>
        <taxon>Eukaryota</taxon>
        <taxon>Metazoa</taxon>
        <taxon>Chordata</taxon>
        <taxon>Craniata</taxon>
        <taxon>Vertebrata</taxon>
        <taxon>Euteleostomi</taxon>
        <taxon>Actinopterygii</taxon>
        <taxon>Neopterygii</taxon>
        <taxon>Teleostei</taxon>
        <taxon>Ostariophysi</taxon>
        <taxon>Cypriniformes</taxon>
        <taxon>Xenocyprididae</taxon>
        <taxon>Xenocypridinae</taxon>
        <taxon>Culter</taxon>
    </lineage>
</organism>
<keyword evidence="1" id="KW-0472">Membrane</keyword>
<evidence type="ECO:0000256" key="1">
    <source>
        <dbReference type="SAM" id="Phobius"/>
    </source>
</evidence>
<reference evidence="2 3" key="1">
    <citation type="submission" date="2024-05" db="EMBL/GenBank/DDBJ databases">
        <title>A high-quality chromosomal-level genome assembly of Topmouth culter (Culter alburnus).</title>
        <authorList>
            <person name="Zhao H."/>
        </authorList>
    </citation>
    <scope>NUCLEOTIDE SEQUENCE [LARGE SCALE GENOMIC DNA]</scope>
    <source>
        <strain evidence="2">CATC2023</strain>
        <tissue evidence="2">Muscle</tissue>
    </source>
</reference>
<keyword evidence="3" id="KW-1185">Reference proteome</keyword>
<accession>A0AAW1ZWP2</accession>
<protein>
    <submittedName>
        <fullName evidence="2">Uncharacterized protein</fullName>
    </submittedName>
</protein>
<name>A0AAW1ZWP2_CULAL</name>
<gene>
    <name evidence="2" type="ORF">ABG768_004490</name>
</gene>
<sequence>VPLDVDVSPWWEDTLYEQSTQALVNTMDLVQGILLQTECHLNQAQVEANLANRTAEILSSSSTRSAWYAYTWWDWMFWGCAIASVLIFLFTLIQCCYFRSLLCAMRTSTNMAIALSPLRVPALQKLQP</sequence>